<name>A0ABW2GET4_9ACTN</name>
<dbReference type="RefSeq" id="WP_386413792.1">
    <property type="nucleotide sequence ID" value="NZ_JBHSZO010000011.1"/>
</dbReference>
<reference evidence="3" key="1">
    <citation type="journal article" date="2019" name="Int. J. Syst. Evol. Microbiol.">
        <title>The Global Catalogue of Microorganisms (GCM) 10K type strain sequencing project: providing services to taxonomists for standard genome sequencing and annotation.</title>
        <authorList>
            <consortium name="The Broad Institute Genomics Platform"/>
            <consortium name="The Broad Institute Genome Sequencing Center for Infectious Disease"/>
            <person name="Wu L."/>
            <person name="Ma J."/>
        </authorList>
    </citation>
    <scope>NUCLEOTIDE SEQUENCE [LARGE SCALE GENOMIC DNA]</scope>
    <source>
        <strain evidence="3">CGMCC 1.13681</strain>
    </source>
</reference>
<proteinExistence type="predicted"/>
<feature type="region of interest" description="Disordered" evidence="1">
    <location>
        <begin position="336"/>
        <end position="363"/>
    </location>
</feature>
<keyword evidence="3" id="KW-1185">Reference proteome</keyword>
<gene>
    <name evidence="2" type="ORF">ACFQLX_09705</name>
</gene>
<evidence type="ECO:0000313" key="2">
    <source>
        <dbReference type="EMBL" id="MFC7218441.1"/>
    </source>
</evidence>
<feature type="compositionally biased region" description="Basic and acidic residues" evidence="1">
    <location>
        <begin position="9"/>
        <end position="26"/>
    </location>
</feature>
<sequence>MPRPAPWAEAEKRRRHLSEPGTDRRATAVSTDGRTLFAVESTAAGTELVRLAGEAGPRQVVHRLDPADSPTRAQYGSTRFDGRWLVFQVAHDAENWNDWALYAWDSTGDAAPFLIVRHDKSVPGPFLFVQLLDGRAGWAQGTAGGKKDIHLYDLAARRDSVVRTGDTSPVFRTGDLLGWREPAGPGQQSSRGAVSIRAVSMRTGRPAALPPVIAAIRGTAHISGDGRTWAWVSPDYRTLYAWRPGWKGSATIARAAEGEHIDQMELVGDLITWVGGKAVWAADLRSHSRTTLTPEYGGVVANGQALLVTYLTGGYSKDPAKQAGSTSYVLLAPELDPLPDCPSWTPVPQPSDETGMPGTEGSA</sequence>
<protein>
    <recommendedName>
        <fullName evidence="4">WD40 repeat protein</fullName>
    </recommendedName>
</protein>
<dbReference type="EMBL" id="JBHSZO010000011">
    <property type="protein sequence ID" value="MFC7218441.1"/>
    <property type="molecule type" value="Genomic_DNA"/>
</dbReference>
<dbReference type="Proteomes" id="UP001596413">
    <property type="component" value="Unassembled WGS sequence"/>
</dbReference>
<evidence type="ECO:0000313" key="3">
    <source>
        <dbReference type="Proteomes" id="UP001596413"/>
    </source>
</evidence>
<comment type="caution">
    <text evidence="2">The sequence shown here is derived from an EMBL/GenBank/DDBJ whole genome shotgun (WGS) entry which is preliminary data.</text>
</comment>
<organism evidence="2 3">
    <name type="scientific">Streptomyces polyrhachis</name>
    <dbReference type="NCBI Taxonomy" id="1282885"/>
    <lineage>
        <taxon>Bacteria</taxon>
        <taxon>Bacillati</taxon>
        <taxon>Actinomycetota</taxon>
        <taxon>Actinomycetes</taxon>
        <taxon>Kitasatosporales</taxon>
        <taxon>Streptomycetaceae</taxon>
        <taxon>Streptomyces</taxon>
    </lineage>
</organism>
<feature type="region of interest" description="Disordered" evidence="1">
    <location>
        <begin position="1"/>
        <end position="29"/>
    </location>
</feature>
<dbReference type="SUPFAM" id="SSF82171">
    <property type="entry name" value="DPP6 N-terminal domain-like"/>
    <property type="match status" value="1"/>
</dbReference>
<accession>A0ABW2GET4</accession>
<evidence type="ECO:0008006" key="4">
    <source>
        <dbReference type="Google" id="ProtNLM"/>
    </source>
</evidence>
<evidence type="ECO:0000256" key="1">
    <source>
        <dbReference type="SAM" id="MobiDB-lite"/>
    </source>
</evidence>